<evidence type="ECO:0000313" key="18">
    <source>
        <dbReference type="Proteomes" id="UP000279259"/>
    </source>
</evidence>
<evidence type="ECO:0000256" key="10">
    <source>
        <dbReference type="ARBA" id="ARBA00047984"/>
    </source>
</evidence>
<dbReference type="Pfam" id="PF00271">
    <property type="entry name" value="Helicase_C"/>
    <property type="match status" value="1"/>
</dbReference>
<dbReference type="Gene3D" id="3.40.50.300">
    <property type="entry name" value="P-loop containing nucleotide triphosphate hydrolases"/>
    <property type="match status" value="2"/>
</dbReference>
<dbReference type="EMBL" id="RSCD01000021">
    <property type="protein sequence ID" value="RSH85282.1"/>
    <property type="molecule type" value="Genomic_DNA"/>
</dbReference>
<comment type="catalytic activity">
    <reaction evidence="10">
        <text>ATP + H2O = ADP + phosphate + H(+)</text>
        <dbReference type="Rhea" id="RHEA:13065"/>
        <dbReference type="ChEBI" id="CHEBI:15377"/>
        <dbReference type="ChEBI" id="CHEBI:15378"/>
        <dbReference type="ChEBI" id="CHEBI:30616"/>
        <dbReference type="ChEBI" id="CHEBI:43474"/>
        <dbReference type="ChEBI" id="CHEBI:456216"/>
        <dbReference type="EC" id="3.6.4.13"/>
    </reaction>
</comment>
<feature type="compositionally biased region" description="Basic and acidic residues" evidence="13">
    <location>
        <begin position="752"/>
        <end position="765"/>
    </location>
</feature>
<dbReference type="OrthoDB" id="196131at2759"/>
<dbReference type="InterPro" id="IPR000629">
    <property type="entry name" value="RNA-helicase_DEAD-box_CS"/>
</dbReference>
<evidence type="ECO:0000256" key="3">
    <source>
        <dbReference type="ARBA" id="ARBA00022741"/>
    </source>
</evidence>
<evidence type="ECO:0000256" key="9">
    <source>
        <dbReference type="ARBA" id="ARBA00038719"/>
    </source>
</evidence>
<organism evidence="17 18">
    <name type="scientific">Saitozyma podzolica</name>
    <dbReference type="NCBI Taxonomy" id="1890683"/>
    <lineage>
        <taxon>Eukaryota</taxon>
        <taxon>Fungi</taxon>
        <taxon>Dikarya</taxon>
        <taxon>Basidiomycota</taxon>
        <taxon>Agaricomycotina</taxon>
        <taxon>Tremellomycetes</taxon>
        <taxon>Tremellales</taxon>
        <taxon>Trimorphomycetaceae</taxon>
        <taxon>Saitozyma</taxon>
    </lineage>
</organism>
<dbReference type="Pfam" id="PF25430">
    <property type="entry name" value="DDX23"/>
    <property type="match status" value="1"/>
</dbReference>
<evidence type="ECO:0000256" key="2">
    <source>
        <dbReference type="ARBA" id="ARBA00022664"/>
    </source>
</evidence>
<keyword evidence="2" id="KW-0507">mRNA processing</keyword>
<evidence type="ECO:0000259" key="16">
    <source>
        <dbReference type="PROSITE" id="PS51195"/>
    </source>
</evidence>
<gene>
    <name evidence="17" type="primary">PRP28</name>
    <name evidence="17" type="ORF">EHS25_005089</name>
</gene>
<feature type="compositionally biased region" description="Gly residues" evidence="13">
    <location>
        <begin position="167"/>
        <end position="177"/>
    </location>
</feature>
<dbReference type="SUPFAM" id="SSF52540">
    <property type="entry name" value="P-loop containing nucleoside triphosphate hydrolases"/>
    <property type="match status" value="1"/>
</dbReference>
<dbReference type="PROSITE" id="PS51195">
    <property type="entry name" value="Q_MOTIF"/>
    <property type="match status" value="1"/>
</dbReference>
<dbReference type="InterPro" id="IPR057479">
    <property type="entry name" value="PRP28/DDX23-like_helical"/>
</dbReference>
<dbReference type="GO" id="GO:0016787">
    <property type="term" value="F:hydrolase activity"/>
    <property type="evidence" value="ECO:0007669"/>
    <property type="project" value="UniProtKB-KW"/>
</dbReference>
<evidence type="ECO:0000256" key="11">
    <source>
        <dbReference type="PROSITE-ProRule" id="PRU00552"/>
    </source>
</evidence>
<keyword evidence="4 12" id="KW-0378">Hydrolase</keyword>
<dbReference type="AlphaFoldDB" id="A0A427Y2F6"/>
<feature type="compositionally biased region" description="Basic and acidic residues" evidence="13">
    <location>
        <begin position="225"/>
        <end position="238"/>
    </location>
</feature>
<evidence type="ECO:0000256" key="13">
    <source>
        <dbReference type="SAM" id="MobiDB-lite"/>
    </source>
</evidence>
<feature type="short sequence motif" description="Q motif" evidence="11">
    <location>
        <begin position="344"/>
        <end position="372"/>
    </location>
</feature>
<feature type="compositionally biased region" description="Basic and acidic residues" evidence="13">
    <location>
        <begin position="116"/>
        <end position="132"/>
    </location>
</feature>
<dbReference type="InterPro" id="IPR027417">
    <property type="entry name" value="P-loop_NTPase"/>
</dbReference>
<dbReference type="InterPro" id="IPR014001">
    <property type="entry name" value="Helicase_ATP-bd"/>
</dbReference>
<feature type="compositionally biased region" description="Low complexity" evidence="13">
    <location>
        <begin position="184"/>
        <end position="197"/>
    </location>
</feature>
<name>A0A427Y2F6_9TREE</name>
<keyword evidence="18" id="KW-1185">Reference proteome</keyword>
<dbReference type="GO" id="GO:0006397">
    <property type="term" value="P:mRNA processing"/>
    <property type="evidence" value="ECO:0007669"/>
    <property type="project" value="UniProtKB-KW"/>
</dbReference>
<reference evidence="17 18" key="1">
    <citation type="submission" date="2018-11" db="EMBL/GenBank/DDBJ databases">
        <title>Genome sequence of Saitozyma podzolica DSM 27192.</title>
        <authorList>
            <person name="Aliyu H."/>
            <person name="Gorte O."/>
            <person name="Ochsenreither K."/>
        </authorList>
    </citation>
    <scope>NUCLEOTIDE SEQUENCE [LARGE SCALE GENOMIC DNA]</scope>
    <source>
        <strain evidence="17 18">DSM 27192</strain>
    </source>
</reference>
<dbReference type="CDD" id="cd17945">
    <property type="entry name" value="DEADc_DDX23"/>
    <property type="match status" value="1"/>
</dbReference>
<evidence type="ECO:0000256" key="7">
    <source>
        <dbReference type="ARBA" id="ARBA00023187"/>
    </source>
</evidence>
<accession>A0A427Y2F6</accession>
<comment type="subunit">
    <text evidence="9">Component of the U5 snRNP complex.</text>
</comment>
<evidence type="ECO:0000256" key="12">
    <source>
        <dbReference type="RuleBase" id="RU000492"/>
    </source>
</evidence>
<feature type="compositionally biased region" description="Basic and acidic residues" evidence="13">
    <location>
        <begin position="40"/>
        <end position="71"/>
    </location>
</feature>
<feature type="region of interest" description="Disordered" evidence="13">
    <location>
        <begin position="282"/>
        <end position="314"/>
    </location>
</feature>
<keyword evidence="5 12" id="KW-0347">Helicase</keyword>
<dbReference type="PANTHER" id="PTHR47958">
    <property type="entry name" value="ATP-DEPENDENT RNA HELICASE DBP3"/>
    <property type="match status" value="1"/>
</dbReference>
<dbReference type="GO" id="GO:0005524">
    <property type="term" value="F:ATP binding"/>
    <property type="evidence" value="ECO:0007669"/>
    <property type="project" value="UniProtKB-KW"/>
</dbReference>
<evidence type="ECO:0000256" key="6">
    <source>
        <dbReference type="ARBA" id="ARBA00022840"/>
    </source>
</evidence>
<dbReference type="GO" id="GO:0003724">
    <property type="term" value="F:RNA helicase activity"/>
    <property type="evidence" value="ECO:0007669"/>
    <property type="project" value="UniProtKB-EC"/>
</dbReference>
<dbReference type="PROSITE" id="PS51192">
    <property type="entry name" value="HELICASE_ATP_BIND_1"/>
    <property type="match status" value="1"/>
</dbReference>
<dbReference type="PROSITE" id="PS51194">
    <property type="entry name" value="HELICASE_CTER"/>
    <property type="match status" value="1"/>
</dbReference>
<proteinExistence type="inferred from homology"/>
<dbReference type="GO" id="GO:0008380">
    <property type="term" value="P:RNA splicing"/>
    <property type="evidence" value="ECO:0007669"/>
    <property type="project" value="UniProtKB-KW"/>
</dbReference>
<feature type="domain" description="DEAD-box RNA helicase Q" evidence="16">
    <location>
        <begin position="344"/>
        <end position="372"/>
    </location>
</feature>
<evidence type="ECO:0000256" key="4">
    <source>
        <dbReference type="ARBA" id="ARBA00022801"/>
    </source>
</evidence>
<feature type="region of interest" description="Disordered" evidence="13">
    <location>
        <begin position="736"/>
        <end position="765"/>
    </location>
</feature>
<sequence>MAGPLSVEDILAKQKAEKEAAAKPKFLTKAERQRLALEKRNAEVKEQQEKDEVEKQSRVEFERAAEEERRRAAASRYGTGGGSSGRYDQYDRDGYGRQDGYGARGGGYGRGGYGRQDYRDDRGDFRGGDRGGPDQGGRNGPASSGGVPTGPRGQGTPSGPRSMQNGSGHGNGYGNGYGSPAHISSPLAGSSAPGGSPKPNQPGDVALPSDTELSTIRARYLGGKVDNKKPYLRKATDKRAIFDWKPEEDTTASEQGTWRSEVMGAAPTAFGGRLAGYDEARRNQEAAPDKHADSLERRRAGRGNNDDRHWSDKPLDEMKDRDWRIFREDFNISARGGSIPVPLRSWRESKIPPKILDVIEEIGYKEPSPIQRQAIPIGMQNRDLIGVAKTGSGKTAAFVIPMLDYIGHLPPLDDENRHKGPYALILAPTRELAQQIESEASKFAVPMGYTCVSIIGGRSVEEQQFALRNGAEIIIATPGRLKDMIDKTMLVMSQCRYVVMDEADRMVDLGFELDLNFILDAMPSTFIKPDDADALKGSDEWKGYRVTTLFSATMPAAVERLARKYLRKPATVTIGTAGEAVDTVEQRVEFIQGEEKKKNRLIEILRTIGLPPPMIVFVNQKKAADMVVKYVHQAGLSATTLHSDKTQEQREAALQSLRDGEVSVLVATDIAGRGIDVPDVSLVVNFAMSDTIEKWVHRVGRTGRAGKTGLAITFLTPDDEEVYYELRAEIAKSPLSKMNPELNRHPAAQQKLTREMKRKRDDLDG</sequence>
<dbReference type="CDD" id="cd18787">
    <property type="entry name" value="SF2_C_DEAD"/>
    <property type="match status" value="1"/>
</dbReference>
<comment type="similarity">
    <text evidence="8">Belongs to the DEAD box helicase family. DDX23/PRP28 subfamily.</text>
</comment>
<keyword evidence="7" id="KW-0508">mRNA splicing</keyword>
<dbReference type="SMART" id="SM00487">
    <property type="entry name" value="DEXDc"/>
    <property type="match status" value="1"/>
</dbReference>
<dbReference type="InterPro" id="IPR014014">
    <property type="entry name" value="RNA_helicase_DEAD_Q_motif"/>
</dbReference>
<dbReference type="Pfam" id="PF00270">
    <property type="entry name" value="DEAD"/>
    <property type="match status" value="1"/>
</dbReference>
<protein>
    <recommendedName>
        <fullName evidence="1">RNA helicase</fullName>
        <ecNumber evidence="1">3.6.4.13</ecNumber>
    </recommendedName>
</protein>
<feature type="compositionally biased region" description="Gly residues" evidence="13">
    <location>
        <begin position="97"/>
        <end position="114"/>
    </location>
</feature>
<evidence type="ECO:0000259" key="14">
    <source>
        <dbReference type="PROSITE" id="PS51192"/>
    </source>
</evidence>
<dbReference type="PROSITE" id="PS00039">
    <property type="entry name" value="DEAD_ATP_HELICASE"/>
    <property type="match status" value="1"/>
</dbReference>
<feature type="domain" description="Helicase C-terminal" evidence="15">
    <location>
        <begin position="583"/>
        <end position="746"/>
    </location>
</feature>
<dbReference type="EC" id="3.6.4.13" evidence="1"/>
<feature type="domain" description="Helicase ATP-binding" evidence="14">
    <location>
        <begin position="375"/>
        <end position="572"/>
    </location>
</feature>
<comment type="caution">
    <text evidence="17">The sequence shown here is derived from an EMBL/GenBank/DDBJ whole genome shotgun (WGS) entry which is preliminary data.</text>
</comment>
<dbReference type="InterPro" id="IPR001650">
    <property type="entry name" value="Helicase_C-like"/>
</dbReference>
<feature type="compositionally biased region" description="Polar residues" evidence="13">
    <location>
        <begin position="155"/>
        <end position="164"/>
    </location>
</feature>
<dbReference type="Proteomes" id="UP000279259">
    <property type="component" value="Unassembled WGS sequence"/>
</dbReference>
<evidence type="ECO:0000313" key="17">
    <source>
        <dbReference type="EMBL" id="RSH85282.1"/>
    </source>
</evidence>
<evidence type="ECO:0000259" key="15">
    <source>
        <dbReference type="PROSITE" id="PS51194"/>
    </source>
</evidence>
<keyword evidence="6 12" id="KW-0067">ATP-binding</keyword>
<feature type="region of interest" description="Disordered" evidence="13">
    <location>
        <begin position="219"/>
        <end position="238"/>
    </location>
</feature>
<feature type="region of interest" description="Disordered" evidence="13">
    <location>
        <begin position="40"/>
        <end position="211"/>
    </location>
</feature>
<dbReference type="InterPro" id="IPR011545">
    <property type="entry name" value="DEAD/DEAH_box_helicase_dom"/>
</dbReference>
<evidence type="ECO:0000256" key="1">
    <source>
        <dbReference type="ARBA" id="ARBA00012552"/>
    </source>
</evidence>
<dbReference type="SMART" id="SM00490">
    <property type="entry name" value="HELICc"/>
    <property type="match status" value="1"/>
</dbReference>
<keyword evidence="3 12" id="KW-0547">Nucleotide-binding</keyword>
<evidence type="ECO:0000256" key="8">
    <source>
        <dbReference type="ARBA" id="ARBA00037954"/>
    </source>
</evidence>
<dbReference type="GO" id="GO:0003676">
    <property type="term" value="F:nucleic acid binding"/>
    <property type="evidence" value="ECO:0007669"/>
    <property type="project" value="InterPro"/>
</dbReference>
<dbReference type="STRING" id="1890683.A0A427Y2F6"/>
<evidence type="ECO:0000256" key="5">
    <source>
        <dbReference type="ARBA" id="ARBA00022806"/>
    </source>
</evidence>